<dbReference type="OrthoDB" id="5570877at2"/>
<dbReference type="PROSITE" id="PS51186">
    <property type="entry name" value="GNAT"/>
    <property type="match status" value="1"/>
</dbReference>
<dbReference type="CDD" id="cd04301">
    <property type="entry name" value="NAT_SF"/>
    <property type="match status" value="1"/>
</dbReference>
<proteinExistence type="predicted"/>
<dbReference type="RefSeq" id="WP_076497808.1">
    <property type="nucleotide sequence ID" value="NZ_FTOP01000001.1"/>
</dbReference>
<evidence type="ECO:0000313" key="3">
    <source>
        <dbReference type="Proteomes" id="UP000186026"/>
    </source>
</evidence>
<keyword evidence="3" id="KW-1185">Reference proteome</keyword>
<dbReference type="EMBL" id="FTOP01000001">
    <property type="protein sequence ID" value="SIS53525.1"/>
    <property type="molecule type" value="Genomic_DNA"/>
</dbReference>
<gene>
    <name evidence="2" type="ORF">SAMN05421761_101286</name>
</gene>
<evidence type="ECO:0000259" key="1">
    <source>
        <dbReference type="PROSITE" id="PS51186"/>
    </source>
</evidence>
<keyword evidence="2" id="KW-0808">Transferase</keyword>
<dbReference type="InterPro" id="IPR000182">
    <property type="entry name" value="GNAT_dom"/>
</dbReference>
<dbReference type="STRING" id="529505.SAMN05421761_101286"/>
<organism evidence="2 3">
    <name type="scientific">Belliella pelovolcani</name>
    <dbReference type="NCBI Taxonomy" id="529505"/>
    <lineage>
        <taxon>Bacteria</taxon>
        <taxon>Pseudomonadati</taxon>
        <taxon>Bacteroidota</taxon>
        <taxon>Cytophagia</taxon>
        <taxon>Cytophagales</taxon>
        <taxon>Cyclobacteriaceae</taxon>
        <taxon>Belliella</taxon>
    </lineage>
</organism>
<reference evidence="3" key="1">
    <citation type="submission" date="2017-01" db="EMBL/GenBank/DDBJ databases">
        <authorList>
            <person name="Varghese N."/>
            <person name="Submissions S."/>
        </authorList>
    </citation>
    <scope>NUCLEOTIDE SEQUENCE [LARGE SCALE GENOMIC DNA]</scope>
    <source>
        <strain evidence="3">DSM 46698</strain>
    </source>
</reference>
<feature type="domain" description="N-acetyltransferase" evidence="1">
    <location>
        <begin position="1"/>
        <end position="163"/>
    </location>
</feature>
<evidence type="ECO:0000313" key="2">
    <source>
        <dbReference type="EMBL" id="SIS53525.1"/>
    </source>
</evidence>
<accession>A0A1N7JVZ0</accession>
<dbReference type="GO" id="GO:0016747">
    <property type="term" value="F:acyltransferase activity, transferring groups other than amino-acyl groups"/>
    <property type="evidence" value="ECO:0007669"/>
    <property type="project" value="InterPro"/>
</dbReference>
<dbReference type="Gene3D" id="3.40.630.30">
    <property type="match status" value="1"/>
</dbReference>
<name>A0A1N7JVZ0_9BACT</name>
<dbReference type="InterPro" id="IPR016181">
    <property type="entry name" value="Acyl_CoA_acyltransferase"/>
</dbReference>
<dbReference type="Pfam" id="PF13527">
    <property type="entry name" value="Acetyltransf_9"/>
    <property type="match status" value="1"/>
</dbReference>
<sequence length="310" mass="35944">MIIRKAEVGDIPKIVALLQLALGEGKIPKSTTLWRWKHLENPFGPSLVFVAEEHGELLGVRAFLQWSWVNEDKEFQALRAVDTAVHPNHQGKGIFSKLTAALAEEARIRRYHFIFNTPNEKSLPGYLKLGWKKLGKVGVGFEINSLIPKSESKGDLPTTEDWESCLKGLEFRCSKGFQTQISKTYLFWRYAINPILRYGFLTDYRTYFLIYRKRSMRFGVELRIVDLLHIDQSQKIDQQSLSMQIQSLQQKTNITTYSIRQASEYFKSFWVIKNDRIGPVLTFKQLNMTAAAESEFIDQWKYSLGDMELF</sequence>
<dbReference type="Proteomes" id="UP000186026">
    <property type="component" value="Unassembled WGS sequence"/>
</dbReference>
<protein>
    <submittedName>
        <fullName evidence="2">Acetyltransferase (GNAT) domain-containing protein</fullName>
    </submittedName>
</protein>
<dbReference type="AlphaFoldDB" id="A0A1N7JVZ0"/>
<dbReference type="SUPFAM" id="SSF55729">
    <property type="entry name" value="Acyl-CoA N-acyltransferases (Nat)"/>
    <property type="match status" value="1"/>
</dbReference>